<dbReference type="EMBL" id="GGMS01000806">
    <property type="protein sequence ID" value="MBY70009.1"/>
    <property type="molecule type" value="Transcribed_RNA"/>
</dbReference>
<dbReference type="SFLD" id="SFLDG00358">
    <property type="entry name" value="Main_(cytGST)"/>
    <property type="match status" value="1"/>
</dbReference>
<dbReference type="InterPro" id="IPR036249">
    <property type="entry name" value="Thioredoxin-like_sf"/>
</dbReference>
<dbReference type="PANTHER" id="PTHR43968:SF6">
    <property type="entry name" value="GLUTATHIONE S-TRANSFERASE OMEGA"/>
    <property type="match status" value="1"/>
</dbReference>
<proteinExistence type="inferred from homology"/>
<evidence type="ECO:0000256" key="2">
    <source>
        <dbReference type="ARBA" id="ARBA00023002"/>
    </source>
</evidence>
<dbReference type="FunFam" id="1.20.1050.10:FF:000009">
    <property type="entry name" value="Glutathione S-transferase omega-1"/>
    <property type="match status" value="1"/>
</dbReference>
<evidence type="ECO:0000313" key="6">
    <source>
        <dbReference type="Proteomes" id="UP000694846"/>
    </source>
</evidence>
<evidence type="ECO:0000313" key="5">
    <source>
        <dbReference type="EMBL" id="MBY70009.1"/>
    </source>
</evidence>
<dbReference type="FunFam" id="3.40.30.10:FF:000123">
    <property type="entry name" value="Glutathione transferase o1"/>
    <property type="match status" value="1"/>
</dbReference>
<keyword evidence="6" id="KW-1185">Reference proteome</keyword>
<dbReference type="InterPro" id="IPR005442">
    <property type="entry name" value="GST_omega"/>
</dbReference>
<dbReference type="PANTHER" id="PTHR43968">
    <property type="match status" value="1"/>
</dbReference>
<reference evidence="5" key="1">
    <citation type="submission" date="2018-04" db="EMBL/GenBank/DDBJ databases">
        <title>Transcriptome assembly of Sipha flava.</title>
        <authorList>
            <person name="Scully E.D."/>
            <person name="Geib S.M."/>
            <person name="Palmer N.A."/>
            <person name="Koch K."/>
            <person name="Bradshaw J."/>
            <person name="Heng-Moss T."/>
            <person name="Sarath G."/>
        </authorList>
    </citation>
    <scope>NUCLEOTIDE SEQUENCE</scope>
</reference>
<evidence type="ECO:0000313" key="7">
    <source>
        <dbReference type="RefSeq" id="XP_025424011.1"/>
    </source>
</evidence>
<accession>A0A2S2PX54</accession>
<dbReference type="InterPro" id="IPR040079">
    <property type="entry name" value="Glutathione_S-Trfase"/>
</dbReference>
<dbReference type="Pfam" id="PF13410">
    <property type="entry name" value="GST_C_2"/>
    <property type="match status" value="1"/>
</dbReference>
<dbReference type="SFLD" id="SFLDS00019">
    <property type="entry name" value="Glutathione_Transferase_(cytos"/>
    <property type="match status" value="1"/>
</dbReference>
<dbReference type="GO" id="GO:0005737">
    <property type="term" value="C:cytoplasm"/>
    <property type="evidence" value="ECO:0007669"/>
    <property type="project" value="InterPro"/>
</dbReference>
<dbReference type="Pfam" id="PF13417">
    <property type="entry name" value="GST_N_3"/>
    <property type="match status" value="1"/>
</dbReference>
<keyword evidence="5" id="KW-0808">Transferase</keyword>
<feature type="domain" description="GST C-terminal" evidence="4">
    <location>
        <begin position="100"/>
        <end position="229"/>
    </location>
</feature>
<comment type="similarity">
    <text evidence="1">Belongs to the GST superfamily. Omega family.</text>
</comment>
<dbReference type="SUPFAM" id="SSF47616">
    <property type="entry name" value="GST C-terminal domain-like"/>
    <property type="match status" value="1"/>
</dbReference>
<evidence type="ECO:0000259" key="4">
    <source>
        <dbReference type="PROSITE" id="PS50405"/>
    </source>
</evidence>
<dbReference type="InterPro" id="IPR004045">
    <property type="entry name" value="Glutathione_S-Trfase_N"/>
</dbReference>
<dbReference type="InterPro" id="IPR010987">
    <property type="entry name" value="Glutathione-S-Trfase_C-like"/>
</dbReference>
<dbReference type="GO" id="GO:0045174">
    <property type="term" value="F:glutathione dehydrogenase (ascorbate) activity"/>
    <property type="evidence" value="ECO:0007669"/>
    <property type="project" value="TreeGrafter"/>
</dbReference>
<protein>
    <submittedName>
        <fullName evidence="5">Glutathione S-transferase omega-1</fullName>
    </submittedName>
    <submittedName>
        <fullName evidence="7">Pyrimidodiazepine synthase-like</fullName>
    </submittedName>
</protein>
<dbReference type="OrthoDB" id="4951845at2759"/>
<dbReference type="PROSITE" id="PS50405">
    <property type="entry name" value="GST_CTER"/>
    <property type="match status" value="1"/>
</dbReference>
<keyword evidence="2" id="KW-0560">Oxidoreductase</keyword>
<feature type="domain" description="GST N-terminal" evidence="3">
    <location>
        <begin position="18"/>
        <end position="96"/>
    </location>
</feature>
<dbReference type="PROSITE" id="PS50404">
    <property type="entry name" value="GST_NTER"/>
    <property type="match status" value="1"/>
</dbReference>
<dbReference type="GO" id="GO:0004364">
    <property type="term" value="F:glutathione transferase activity"/>
    <property type="evidence" value="ECO:0007669"/>
    <property type="project" value="InterPro"/>
</dbReference>
<dbReference type="Gene3D" id="3.40.30.10">
    <property type="entry name" value="Glutaredoxin"/>
    <property type="match status" value="1"/>
</dbReference>
<evidence type="ECO:0000259" key="3">
    <source>
        <dbReference type="PROSITE" id="PS50404"/>
    </source>
</evidence>
<dbReference type="Proteomes" id="UP000694846">
    <property type="component" value="Unplaced"/>
</dbReference>
<evidence type="ECO:0000256" key="1">
    <source>
        <dbReference type="ARBA" id="ARBA00011067"/>
    </source>
</evidence>
<dbReference type="RefSeq" id="XP_025424011.1">
    <property type="nucleotide sequence ID" value="XM_025568226.1"/>
</dbReference>
<dbReference type="InterPro" id="IPR036282">
    <property type="entry name" value="Glutathione-S-Trfase_C_sf"/>
</dbReference>
<reference evidence="7" key="2">
    <citation type="submission" date="2025-04" db="UniProtKB">
        <authorList>
            <consortium name="RefSeq"/>
        </authorList>
    </citation>
    <scope>IDENTIFICATION</scope>
    <source>
        <tissue evidence="7">Whole body</tissue>
    </source>
</reference>
<dbReference type="PRINTS" id="PR01625">
    <property type="entry name" value="GSTRNSFRASEO"/>
</dbReference>
<sequence length="241" mass="27600">MSSKHLAKGSVEPPAVPNSLRFYSMRFCPYVQRVKLVLNAKGTPHDTVFIDLSDKPEWYLEKYPAGKVPALNYDGKFLSESLLLADFLDEIYPEPPLWNSPLQKILDKIFIESFGKVGSLFYKLIMTTTEVEKANFDELVVSLKSVEDELAQRGTKFFGGTSPKMVDYMIWPWFERLDAIEPYTKGKYAIPFNEQLKHLAKWKASMISDKAVASYYVTPEKHAEHFTKRKAGLPAFDILNE</sequence>
<dbReference type="AlphaFoldDB" id="A0A2S2PX54"/>
<dbReference type="InterPro" id="IPR050983">
    <property type="entry name" value="GST_Omega/HSP26"/>
</dbReference>
<dbReference type="GO" id="GO:0006749">
    <property type="term" value="P:glutathione metabolic process"/>
    <property type="evidence" value="ECO:0007669"/>
    <property type="project" value="TreeGrafter"/>
</dbReference>
<gene>
    <name evidence="5" type="primary">GSTO1</name>
    <name evidence="7" type="synonym">LOC112693244</name>
    <name evidence="5" type="ORF">g.42102</name>
</gene>
<dbReference type="SUPFAM" id="SSF52833">
    <property type="entry name" value="Thioredoxin-like"/>
    <property type="match status" value="1"/>
</dbReference>
<organism evidence="5">
    <name type="scientific">Sipha flava</name>
    <name type="common">yellow sugarcane aphid</name>
    <dbReference type="NCBI Taxonomy" id="143950"/>
    <lineage>
        <taxon>Eukaryota</taxon>
        <taxon>Metazoa</taxon>
        <taxon>Ecdysozoa</taxon>
        <taxon>Arthropoda</taxon>
        <taxon>Hexapoda</taxon>
        <taxon>Insecta</taxon>
        <taxon>Pterygota</taxon>
        <taxon>Neoptera</taxon>
        <taxon>Paraneoptera</taxon>
        <taxon>Hemiptera</taxon>
        <taxon>Sternorrhyncha</taxon>
        <taxon>Aphidomorpha</taxon>
        <taxon>Aphidoidea</taxon>
        <taxon>Aphididae</taxon>
        <taxon>Sipha</taxon>
    </lineage>
</organism>
<dbReference type="Gene3D" id="1.20.1050.10">
    <property type="match status" value="1"/>
</dbReference>
<name>A0A2S2PX54_9HEMI</name>